<reference evidence="8 9" key="1">
    <citation type="submission" date="2015-12" db="EMBL/GenBank/DDBJ databases">
        <title>Genome sequence of Oceanibaculum pacificum MCCC 1A02656.</title>
        <authorList>
            <person name="Lu L."/>
            <person name="Lai Q."/>
            <person name="Shao Z."/>
            <person name="Qian P."/>
        </authorList>
    </citation>
    <scope>NUCLEOTIDE SEQUENCE [LARGE SCALE GENOMIC DNA]</scope>
    <source>
        <strain evidence="8 9">MCCC 1A02656</strain>
    </source>
</reference>
<dbReference type="GO" id="GO:0016020">
    <property type="term" value="C:membrane"/>
    <property type="evidence" value="ECO:0007669"/>
    <property type="project" value="UniProtKB-SubCell"/>
</dbReference>
<dbReference type="InterPro" id="IPR016985">
    <property type="entry name" value="UCP031890_Tim44-rel"/>
</dbReference>
<dbReference type="InterPro" id="IPR007379">
    <property type="entry name" value="Tim44-like_dom"/>
</dbReference>
<dbReference type="EMBL" id="LPXN01000001">
    <property type="protein sequence ID" value="KZD12817.1"/>
    <property type="molecule type" value="Genomic_DNA"/>
</dbReference>
<sequence length="223" mass="24704">MGDGFPFLDIIFFAMVAAFLILRLRSVLGRRTGNERERPDQFQPRPTQDGDSENVVKLPRRDGLPEQEPAPPGSLAAALTQVKIADPSFDEKYFASGARAAFEMIVDAFARGDKDALRPLLADEVYDRFAAAIEQRAQRGETLQTTLVSMKAADITEAAMRGSEAQITVEFVSEQINVTQDAEGRLVDGTPDEIETIVDIWTFARDTRSDDPNWLLVATRTPN</sequence>
<evidence type="ECO:0000313" key="8">
    <source>
        <dbReference type="EMBL" id="KZD12817.1"/>
    </source>
</evidence>
<keyword evidence="9" id="KW-1185">Reference proteome</keyword>
<dbReference type="PANTHER" id="PTHR10721">
    <property type="entry name" value="MITOCHONDRIAL IMPORT INNER MEMBRANE TRANSLOCASE SUBUNIT TIM44"/>
    <property type="match status" value="1"/>
</dbReference>
<dbReference type="Proteomes" id="UP000076400">
    <property type="component" value="Unassembled WGS sequence"/>
</dbReference>
<keyword evidence="4 6" id="KW-0472">Membrane</keyword>
<feature type="transmembrane region" description="Helical" evidence="6">
    <location>
        <begin position="6"/>
        <end position="24"/>
    </location>
</feature>
<dbReference type="GO" id="GO:0030150">
    <property type="term" value="P:protein import into mitochondrial matrix"/>
    <property type="evidence" value="ECO:0007669"/>
    <property type="project" value="TreeGrafter"/>
</dbReference>
<keyword evidence="3" id="KW-0809">Transit peptide</keyword>
<feature type="region of interest" description="Disordered" evidence="5">
    <location>
        <begin position="33"/>
        <end position="73"/>
    </location>
</feature>
<evidence type="ECO:0000256" key="2">
    <source>
        <dbReference type="ARBA" id="ARBA00009597"/>
    </source>
</evidence>
<dbReference type="GO" id="GO:0051087">
    <property type="term" value="F:protein-folding chaperone binding"/>
    <property type="evidence" value="ECO:0007669"/>
    <property type="project" value="TreeGrafter"/>
</dbReference>
<dbReference type="OrthoDB" id="9798618at2"/>
<dbReference type="Pfam" id="PF04280">
    <property type="entry name" value="Tim44"/>
    <property type="match status" value="1"/>
</dbReference>
<dbReference type="AlphaFoldDB" id="A0A154WH25"/>
<comment type="similarity">
    <text evidence="2">Belongs to the Tim44 family.</text>
</comment>
<evidence type="ECO:0000313" key="9">
    <source>
        <dbReference type="Proteomes" id="UP000076400"/>
    </source>
</evidence>
<dbReference type="PANTHER" id="PTHR10721:SF1">
    <property type="entry name" value="MITOCHONDRIAL IMPORT INNER MEMBRANE TRANSLOCASE SUBUNIT TIM44"/>
    <property type="match status" value="1"/>
</dbReference>
<evidence type="ECO:0000259" key="7">
    <source>
        <dbReference type="SMART" id="SM00978"/>
    </source>
</evidence>
<gene>
    <name evidence="8" type="ORF">AUP43_00295</name>
</gene>
<evidence type="ECO:0000256" key="3">
    <source>
        <dbReference type="ARBA" id="ARBA00022946"/>
    </source>
</evidence>
<dbReference type="SMART" id="SM00978">
    <property type="entry name" value="Tim44"/>
    <property type="match status" value="1"/>
</dbReference>
<dbReference type="Gene3D" id="3.10.450.240">
    <property type="match status" value="1"/>
</dbReference>
<evidence type="ECO:0000256" key="1">
    <source>
        <dbReference type="ARBA" id="ARBA00004370"/>
    </source>
</evidence>
<name>A0A154WH25_9PROT</name>
<evidence type="ECO:0000256" key="6">
    <source>
        <dbReference type="SAM" id="Phobius"/>
    </source>
</evidence>
<dbReference type="RefSeq" id="WP_067550974.1">
    <property type="nucleotide sequence ID" value="NZ_LPXN01000001.1"/>
</dbReference>
<dbReference type="SUPFAM" id="SSF54427">
    <property type="entry name" value="NTF2-like"/>
    <property type="match status" value="1"/>
</dbReference>
<keyword evidence="6" id="KW-0812">Transmembrane</keyword>
<protein>
    <submittedName>
        <fullName evidence="8">Translocase</fullName>
    </submittedName>
</protein>
<dbReference type="InterPro" id="IPR039544">
    <property type="entry name" value="Tim44-like"/>
</dbReference>
<feature type="domain" description="Tim44-like" evidence="7">
    <location>
        <begin position="75"/>
        <end position="221"/>
    </location>
</feature>
<keyword evidence="6" id="KW-1133">Transmembrane helix</keyword>
<evidence type="ECO:0000256" key="5">
    <source>
        <dbReference type="SAM" id="MobiDB-lite"/>
    </source>
</evidence>
<dbReference type="PIRSF" id="PIRSF031890">
    <property type="entry name" value="UCP031890_transporter_Tim44"/>
    <property type="match status" value="1"/>
</dbReference>
<dbReference type="STRING" id="580166.AUP43_00295"/>
<proteinExistence type="inferred from homology"/>
<organism evidence="8 9">
    <name type="scientific">Oceanibaculum pacificum</name>
    <dbReference type="NCBI Taxonomy" id="580166"/>
    <lineage>
        <taxon>Bacteria</taxon>
        <taxon>Pseudomonadati</taxon>
        <taxon>Pseudomonadota</taxon>
        <taxon>Alphaproteobacteria</taxon>
        <taxon>Rhodospirillales</taxon>
        <taxon>Oceanibaculaceae</taxon>
        <taxon>Oceanibaculum</taxon>
    </lineage>
</organism>
<dbReference type="InterPro" id="IPR032710">
    <property type="entry name" value="NTF2-like_dom_sf"/>
</dbReference>
<accession>A0A154WH25</accession>
<dbReference type="NCBIfam" id="NF033779">
    <property type="entry name" value="Tim44_TimA_adap"/>
    <property type="match status" value="1"/>
</dbReference>
<comment type="caution">
    <text evidence="8">The sequence shown here is derived from an EMBL/GenBank/DDBJ whole genome shotgun (WGS) entry which is preliminary data.</text>
</comment>
<evidence type="ECO:0000256" key="4">
    <source>
        <dbReference type="ARBA" id="ARBA00023136"/>
    </source>
</evidence>
<comment type="subcellular location">
    <subcellularLocation>
        <location evidence="1">Membrane</location>
    </subcellularLocation>
</comment>